<evidence type="ECO:0000313" key="3">
    <source>
        <dbReference type="Proteomes" id="UP000590412"/>
    </source>
</evidence>
<evidence type="ECO:0000256" key="1">
    <source>
        <dbReference type="SAM" id="MobiDB-lite"/>
    </source>
</evidence>
<name>A0A8X7NSM0_CANPA</name>
<proteinExistence type="predicted"/>
<feature type="non-terminal residue" evidence="2">
    <location>
        <position position="1"/>
    </location>
</feature>
<protein>
    <submittedName>
        <fullName evidence="2">Uncharacterized protein</fullName>
    </submittedName>
</protein>
<comment type="caution">
    <text evidence="2">The sequence shown here is derived from an EMBL/GenBank/DDBJ whole genome shotgun (WGS) entry which is preliminary data.</text>
</comment>
<gene>
    <name evidence="2" type="ORF">FOB60_000900</name>
</gene>
<reference evidence="2" key="1">
    <citation type="submission" date="2020-03" db="EMBL/GenBank/DDBJ databases">
        <title>FDA dAtabase for Regulatory Grade micrObial Sequences (FDA-ARGOS): Supporting development and validation of Infectious Disease Dx tests.</title>
        <authorList>
            <person name="Campos J."/>
            <person name="Goldberg B."/>
            <person name="Tallon L."/>
            <person name="Sadzewicz L."/>
            <person name="Vavikolanu K."/>
            <person name="Mehta A."/>
            <person name="Aluvathingal J."/>
            <person name="Nadendla S."/>
            <person name="Nandy P."/>
            <person name="Geyer C."/>
            <person name="Yan Y."/>
            <person name="Sichtig H."/>
        </authorList>
    </citation>
    <scope>NUCLEOTIDE SEQUENCE [LARGE SCALE GENOMIC DNA]</scope>
    <source>
        <strain evidence="2">FDAARGOS_652</strain>
    </source>
</reference>
<dbReference type="AlphaFoldDB" id="A0A8X7NSM0"/>
<accession>A0A8X7NSM0</accession>
<feature type="region of interest" description="Disordered" evidence="1">
    <location>
        <begin position="50"/>
        <end position="75"/>
    </location>
</feature>
<organism evidence="2 3">
    <name type="scientific">Candida parapsilosis</name>
    <name type="common">Yeast</name>
    <dbReference type="NCBI Taxonomy" id="5480"/>
    <lineage>
        <taxon>Eukaryota</taxon>
        <taxon>Fungi</taxon>
        <taxon>Dikarya</taxon>
        <taxon>Ascomycota</taxon>
        <taxon>Saccharomycotina</taxon>
        <taxon>Pichiomycetes</taxon>
        <taxon>Debaryomycetaceae</taxon>
        <taxon>Candida/Lodderomyces clade</taxon>
        <taxon>Candida</taxon>
    </lineage>
</organism>
<sequence length="75" mass="8524">LVKQVFNNDVKDNQIEPAAENDEGEADDKSFEFDPELNFAGYNAEDYAESVNADNEARPSQYRVPNKRGGQEHYI</sequence>
<evidence type="ECO:0000313" key="2">
    <source>
        <dbReference type="EMBL" id="KAF6059318.1"/>
    </source>
</evidence>
<dbReference type="Proteomes" id="UP000590412">
    <property type="component" value="Unassembled WGS sequence"/>
</dbReference>
<feature type="region of interest" description="Disordered" evidence="1">
    <location>
        <begin position="1"/>
        <end position="30"/>
    </location>
</feature>
<dbReference type="EMBL" id="JABWAB010000001">
    <property type="protein sequence ID" value="KAF6059318.1"/>
    <property type="molecule type" value="Genomic_DNA"/>
</dbReference>